<organism evidence="2 3">
    <name type="scientific">Uncinula necator</name>
    <name type="common">Grape powdery mildew</name>
    <dbReference type="NCBI Taxonomy" id="52586"/>
    <lineage>
        <taxon>Eukaryota</taxon>
        <taxon>Fungi</taxon>
        <taxon>Dikarya</taxon>
        <taxon>Ascomycota</taxon>
        <taxon>Pezizomycotina</taxon>
        <taxon>Leotiomycetes</taxon>
        <taxon>Erysiphales</taxon>
        <taxon>Erysiphaceae</taxon>
        <taxon>Erysiphe</taxon>
    </lineage>
</organism>
<comment type="caution">
    <text evidence="2">The sequence shown here is derived from an EMBL/GenBank/DDBJ whole genome shotgun (WGS) entry which is preliminary data.</text>
</comment>
<accession>A0A0B1PC90</accession>
<evidence type="ECO:0000313" key="2">
    <source>
        <dbReference type="EMBL" id="KHJ35858.1"/>
    </source>
</evidence>
<protein>
    <submittedName>
        <fullName evidence="2">Uncharacterized protein</fullName>
    </submittedName>
</protein>
<feature type="region of interest" description="Disordered" evidence="1">
    <location>
        <begin position="1"/>
        <end position="47"/>
    </location>
</feature>
<name>A0A0B1PC90_UNCNE</name>
<gene>
    <name evidence="2" type="ORF">EV44_g3080</name>
</gene>
<dbReference type="HOGENOM" id="CLU_2374331_0_0_1"/>
<keyword evidence="3" id="KW-1185">Reference proteome</keyword>
<proteinExistence type="predicted"/>
<reference evidence="2 3" key="1">
    <citation type="journal article" date="2014" name="BMC Genomics">
        <title>Adaptive genomic structural variation in the grape powdery mildew pathogen, Erysiphe necator.</title>
        <authorList>
            <person name="Jones L."/>
            <person name="Riaz S."/>
            <person name="Morales-Cruz A."/>
            <person name="Amrine K.C."/>
            <person name="McGuire B."/>
            <person name="Gubler W.D."/>
            <person name="Walker M.A."/>
            <person name="Cantu D."/>
        </authorList>
    </citation>
    <scope>NUCLEOTIDE SEQUENCE [LARGE SCALE GENOMIC DNA]</scope>
    <source>
        <strain evidence="3">c</strain>
    </source>
</reference>
<dbReference type="Proteomes" id="UP000030854">
    <property type="component" value="Unassembled WGS sequence"/>
</dbReference>
<feature type="compositionally biased region" description="Basic and acidic residues" evidence="1">
    <location>
        <begin position="9"/>
        <end position="30"/>
    </location>
</feature>
<dbReference type="AlphaFoldDB" id="A0A0B1PC90"/>
<feature type="compositionally biased region" description="Polar residues" evidence="1">
    <location>
        <begin position="34"/>
        <end position="43"/>
    </location>
</feature>
<evidence type="ECO:0000313" key="3">
    <source>
        <dbReference type="Proteomes" id="UP000030854"/>
    </source>
</evidence>
<sequence length="95" mass="11154">MSMSSKKLTYCDRDEIQAKDENENVKDGKANGDLNKNQNVSSTTHRRHRIAHIFFPRKKERSDSTNSRLQENYEKEAPKVLFFSSSYIDEKKIDK</sequence>
<dbReference type="EMBL" id="JNVN01000225">
    <property type="protein sequence ID" value="KHJ35858.1"/>
    <property type="molecule type" value="Genomic_DNA"/>
</dbReference>
<evidence type="ECO:0000256" key="1">
    <source>
        <dbReference type="SAM" id="MobiDB-lite"/>
    </source>
</evidence>